<comment type="caution">
    <text evidence="2">The sequence shown here is derived from an EMBL/GenBank/DDBJ whole genome shotgun (WGS) entry which is preliminary data.</text>
</comment>
<keyword evidence="1" id="KW-1133">Transmembrane helix</keyword>
<evidence type="ECO:0000313" key="2">
    <source>
        <dbReference type="EMBL" id="RHA81557.1"/>
    </source>
</evidence>
<feature type="transmembrane region" description="Helical" evidence="1">
    <location>
        <begin position="51"/>
        <end position="69"/>
    </location>
</feature>
<evidence type="ECO:0000313" key="3">
    <source>
        <dbReference type="Proteomes" id="UP000285740"/>
    </source>
</evidence>
<name>A0A413T9A7_9FIRM</name>
<evidence type="ECO:0000256" key="1">
    <source>
        <dbReference type="SAM" id="Phobius"/>
    </source>
</evidence>
<feature type="transmembrane region" description="Helical" evidence="1">
    <location>
        <begin position="152"/>
        <end position="169"/>
    </location>
</feature>
<dbReference type="AlphaFoldDB" id="A0A413T9A7"/>
<proteinExistence type="predicted"/>
<sequence>MERLYWKGRKIQNAVLFKIKAFFHKRRDELESKKDDLLFEKSVVKEVIKAFIKNICIIALILFLEQILVSEKCDGIFSYGLQKWIIKTNALVVEDRSLLIDVLSAIVGVSGVFLGLYCANIMSMYAEKYANAPQSISLLFENDIVSNKCIKAITNYLIFSVVVLFLQIIQIDIGIIMLIVLGVKALKIIVSFAFMSRRTYQFSDMYYVTNAVYKEIYRNLLHLNKGKMFTHDNNFQNHYKKQVKKCVGILAKINNYNLEKEEKISASVESFMKHNVALIYTYWQEKSKISYDSYWYDDKVVYKKWYSASDTEIEMALKTGTLLGYNTEKNYLWLEEDIEQINDNGLQYLINQKSFAGLIRWLGTLENLSERAVESGNVVYYVDYLYKIQKKLQNTIGKEKFSLEEEMALAEHIVVSYL</sequence>
<dbReference type="EMBL" id="QSFV01000004">
    <property type="protein sequence ID" value="RHA81557.1"/>
    <property type="molecule type" value="Genomic_DNA"/>
</dbReference>
<feature type="transmembrane region" description="Helical" evidence="1">
    <location>
        <begin position="98"/>
        <end position="119"/>
    </location>
</feature>
<reference evidence="2 3" key="1">
    <citation type="submission" date="2018-08" db="EMBL/GenBank/DDBJ databases">
        <title>A genome reference for cultivated species of the human gut microbiota.</title>
        <authorList>
            <person name="Zou Y."/>
            <person name="Xue W."/>
            <person name="Luo G."/>
        </authorList>
    </citation>
    <scope>NUCLEOTIDE SEQUENCE [LARGE SCALE GENOMIC DNA]</scope>
    <source>
        <strain evidence="2 3">AM42-30</strain>
    </source>
</reference>
<dbReference type="Proteomes" id="UP000285740">
    <property type="component" value="Unassembled WGS sequence"/>
</dbReference>
<protein>
    <submittedName>
        <fullName evidence="2">Uncharacterized protein</fullName>
    </submittedName>
</protein>
<keyword evidence="1" id="KW-0812">Transmembrane</keyword>
<organism evidence="2 3">
    <name type="scientific">Eubacterium ventriosum</name>
    <dbReference type="NCBI Taxonomy" id="39496"/>
    <lineage>
        <taxon>Bacteria</taxon>
        <taxon>Bacillati</taxon>
        <taxon>Bacillota</taxon>
        <taxon>Clostridia</taxon>
        <taxon>Eubacteriales</taxon>
        <taxon>Eubacteriaceae</taxon>
        <taxon>Eubacterium</taxon>
    </lineage>
</organism>
<accession>A0A413T9A7</accession>
<keyword evidence="1" id="KW-0472">Membrane</keyword>
<gene>
    <name evidence="2" type="ORF">DW918_02450</name>
</gene>
<dbReference type="RefSeq" id="WP_118030103.1">
    <property type="nucleotide sequence ID" value="NZ_QSFV01000004.1"/>
</dbReference>
<feature type="transmembrane region" description="Helical" evidence="1">
    <location>
        <begin position="175"/>
        <end position="195"/>
    </location>
</feature>